<dbReference type="InterPro" id="IPR048846">
    <property type="entry name" value="PaaX-like_central"/>
</dbReference>
<dbReference type="PANTHER" id="PTHR30319">
    <property type="entry name" value="PHENYLACETIC ACID REGULATOR-RELATED TRANSCRIPTIONAL REPRESSOR"/>
    <property type="match status" value="1"/>
</dbReference>
<dbReference type="Pfam" id="PF08223">
    <property type="entry name" value="PaaX_C"/>
    <property type="match status" value="1"/>
</dbReference>
<organism evidence="5 6">
    <name type="scientific">Cellulomonas uda</name>
    <dbReference type="NCBI Taxonomy" id="1714"/>
    <lineage>
        <taxon>Bacteria</taxon>
        <taxon>Bacillati</taxon>
        <taxon>Actinomycetota</taxon>
        <taxon>Actinomycetes</taxon>
        <taxon>Micrococcales</taxon>
        <taxon>Cellulomonadaceae</taxon>
        <taxon>Cellulomonas</taxon>
    </lineage>
</organism>
<protein>
    <submittedName>
        <fullName evidence="5">PaaX family transcriptional regulator</fullName>
    </submittedName>
</protein>
<evidence type="ECO:0000313" key="6">
    <source>
        <dbReference type="Proteomes" id="UP000315842"/>
    </source>
</evidence>
<dbReference type="Gene3D" id="1.20.58.1460">
    <property type="match status" value="1"/>
</dbReference>
<dbReference type="InterPro" id="IPR036390">
    <property type="entry name" value="WH_DNA-bd_sf"/>
</dbReference>
<dbReference type="Pfam" id="PF07848">
    <property type="entry name" value="PaaX"/>
    <property type="match status" value="1"/>
</dbReference>
<evidence type="ECO:0000259" key="4">
    <source>
        <dbReference type="Pfam" id="PF20803"/>
    </source>
</evidence>
<feature type="domain" description="Transcriptional repressor PaaX-like C-terminal" evidence="3">
    <location>
        <begin position="193"/>
        <end position="278"/>
    </location>
</feature>
<dbReference type="Gene3D" id="3.30.70.2650">
    <property type="match status" value="1"/>
</dbReference>
<feature type="compositionally biased region" description="Basic and acidic residues" evidence="1">
    <location>
        <begin position="1"/>
        <end position="13"/>
    </location>
</feature>
<proteinExistence type="predicted"/>
<evidence type="ECO:0000259" key="2">
    <source>
        <dbReference type="Pfam" id="PF07848"/>
    </source>
</evidence>
<dbReference type="InterPro" id="IPR036388">
    <property type="entry name" value="WH-like_DNA-bd_sf"/>
</dbReference>
<dbReference type="RefSeq" id="WP_141318752.1">
    <property type="nucleotide sequence ID" value="NZ_BJLP01000007.1"/>
</dbReference>
<dbReference type="InterPro" id="IPR011965">
    <property type="entry name" value="PaaX_trns_reg"/>
</dbReference>
<dbReference type="EMBL" id="BJLP01000007">
    <property type="protein sequence ID" value="GEA80253.1"/>
    <property type="molecule type" value="Genomic_DNA"/>
</dbReference>
<evidence type="ECO:0000256" key="1">
    <source>
        <dbReference type="SAM" id="MobiDB-lite"/>
    </source>
</evidence>
<evidence type="ECO:0000313" key="5">
    <source>
        <dbReference type="EMBL" id="GEA80253.1"/>
    </source>
</evidence>
<dbReference type="InterPro" id="IPR012906">
    <property type="entry name" value="PaaX-like_N"/>
</dbReference>
<accession>A0A4Y3K8E7</accession>
<feature type="domain" description="Transcriptional repressor PaaX-like N-terminal" evidence="2">
    <location>
        <begin position="23"/>
        <end position="86"/>
    </location>
</feature>
<keyword evidence="6" id="KW-1185">Reference proteome</keyword>
<dbReference type="PIRSF" id="PIRSF020623">
    <property type="entry name" value="PaaX"/>
    <property type="match status" value="1"/>
</dbReference>
<sequence>MASRADDDLDAPRARTGPNPQHLLATLLGEYLDSADAPLPPAALDAVLAEFGFSASSARAALNRLARRGLVEARGRGRATVYHLTTASIARQTTMHRFLAYGTRTVAPDDRWTAVSYSLPESRHAERHAVRKVLTSAGFARLYDSVWISPEGVREEVLAALRDVLGGVDAARWSVMRVRFEDVAGTQGPADAYDLAGVAQEFRAFLAAHTPVLHAVRAGAVDDAGALVARTRLMDQWRSLVLRHPDLPADVVPADWPVQAARDLLVEVHTALGPGARRRLVEVAAPSWPDAARWVTYFVAATDPAQPPRRG</sequence>
<feature type="domain" description="Transcriptional repressor PaaX-like central Cas2-like" evidence="4">
    <location>
        <begin position="108"/>
        <end position="163"/>
    </location>
</feature>
<reference evidence="5 6" key="1">
    <citation type="submission" date="2019-06" db="EMBL/GenBank/DDBJ databases">
        <title>Whole genome shotgun sequence of Cellulomonas uda NBRC 3747.</title>
        <authorList>
            <person name="Hosoyama A."/>
            <person name="Uohara A."/>
            <person name="Ohji S."/>
            <person name="Ichikawa N."/>
        </authorList>
    </citation>
    <scope>NUCLEOTIDE SEQUENCE [LARGE SCALE GENOMIC DNA]</scope>
    <source>
        <strain evidence="5 6">NBRC 3747</strain>
    </source>
</reference>
<feature type="region of interest" description="Disordered" evidence="1">
    <location>
        <begin position="1"/>
        <end position="20"/>
    </location>
</feature>
<evidence type="ECO:0000259" key="3">
    <source>
        <dbReference type="Pfam" id="PF08223"/>
    </source>
</evidence>
<dbReference type="InterPro" id="IPR013225">
    <property type="entry name" value="PaaX_C"/>
</dbReference>
<dbReference type="Pfam" id="PF20803">
    <property type="entry name" value="PaaX_M"/>
    <property type="match status" value="1"/>
</dbReference>
<name>A0A4Y3K8E7_CELUD</name>
<dbReference type="PANTHER" id="PTHR30319:SF1">
    <property type="entry name" value="TRANSCRIPTIONAL REPRESSOR PAAX"/>
    <property type="match status" value="1"/>
</dbReference>
<comment type="caution">
    <text evidence="5">The sequence shown here is derived from an EMBL/GenBank/DDBJ whole genome shotgun (WGS) entry which is preliminary data.</text>
</comment>
<dbReference type="AlphaFoldDB" id="A0A4Y3K8E7"/>
<dbReference type="Proteomes" id="UP000315842">
    <property type="component" value="Unassembled WGS sequence"/>
</dbReference>
<gene>
    <name evidence="5" type="primary">paaX</name>
    <name evidence="5" type="ORF">CUD01_06970</name>
</gene>
<dbReference type="Gene3D" id="1.10.10.10">
    <property type="entry name" value="Winged helix-like DNA-binding domain superfamily/Winged helix DNA-binding domain"/>
    <property type="match status" value="1"/>
</dbReference>
<dbReference type="SUPFAM" id="SSF46785">
    <property type="entry name" value="Winged helix' DNA-binding domain"/>
    <property type="match status" value="1"/>
</dbReference>
<dbReference type="GO" id="GO:0006351">
    <property type="term" value="P:DNA-templated transcription"/>
    <property type="evidence" value="ECO:0007669"/>
    <property type="project" value="InterPro"/>
</dbReference>